<organism evidence="1">
    <name type="scientific">Calcidiscus leptoporus</name>
    <dbReference type="NCBI Taxonomy" id="127549"/>
    <lineage>
        <taxon>Eukaryota</taxon>
        <taxon>Haptista</taxon>
        <taxon>Haptophyta</taxon>
        <taxon>Prymnesiophyceae</taxon>
        <taxon>Coccolithales</taxon>
        <taxon>Calcidiscaceae</taxon>
        <taxon>Calcidiscus</taxon>
    </lineage>
</organism>
<protein>
    <recommendedName>
        <fullName evidence="2">Protein C10</fullName>
    </recommendedName>
</protein>
<reference evidence="1" key="1">
    <citation type="submission" date="2021-01" db="EMBL/GenBank/DDBJ databases">
        <authorList>
            <person name="Corre E."/>
            <person name="Pelletier E."/>
            <person name="Niang G."/>
            <person name="Scheremetjew M."/>
            <person name="Finn R."/>
            <person name="Kale V."/>
            <person name="Holt S."/>
            <person name="Cochrane G."/>
            <person name="Meng A."/>
            <person name="Brown T."/>
            <person name="Cohen L."/>
        </authorList>
    </citation>
    <scope>NUCLEOTIDE SEQUENCE</scope>
    <source>
        <strain evidence="1">RCC1130</strain>
    </source>
</reference>
<proteinExistence type="predicted"/>
<gene>
    <name evidence="1" type="ORF">CLEP1334_LOCUS29445</name>
</gene>
<dbReference type="AlphaFoldDB" id="A0A7S0JK58"/>
<name>A0A7S0JK58_9EUKA</name>
<accession>A0A7S0JK58</accession>
<evidence type="ECO:0008006" key="2">
    <source>
        <dbReference type="Google" id="ProtNLM"/>
    </source>
</evidence>
<dbReference type="EMBL" id="HBER01058949">
    <property type="protein sequence ID" value="CAD8554154.1"/>
    <property type="molecule type" value="Transcribed_RNA"/>
</dbReference>
<sequence>MTSAHLIVTELQAPAFVSVLESVRGSDKLAKWQQANTVLIQATLRTLPQVGFPANAAGLQGYNEAFAEQARSEQQEARAVLHGLNEQKWRILLKHAFECDPAPPITREAARALAIDIVDAMQDAELLKQMASSRTGLAARLSDAEHQHMVSRAIVDVQSEVMKKHGFEGDAGYAQAHVCLMEHAQDAVVTASVAAATTALYARAGIDLGAAFKQIGS</sequence>
<evidence type="ECO:0000313" key="1">
    <source>
        <dbReference type="EMBL" id="CAD8554154.1"/>
    </source>
</evidence>